<dbReference type="Pfam" id="PF04277">
    <property type="entry name" value="OAD_gamma"/>
    <property type="match status" value="1"/>
</dbReference>
<evidence type="ECO:0000256" key="5">
    <source>
        <dbReference type="ARBA" id="ARBA00023136"/>
    </source>
</evidence>
<dbReference type="AlphaFoldDB" id="A0A9D2BE51"/>
<keyword evidence="2" id="KW-1003">Cell membrane</keyword>
<dbReference type="EMBL" id="DXEQ01000279">
    <property type="protein sequence ID" value="HIX73195.1"/>
    <property type="molecule type" value="Genomic_DNA"/>
</dbReference>
<keyword evidence="5 7" id="KW-0472">Membrane</keyword>
<gene>
    <name evidence="8" type="ORF">H9849_09260</name>
</gene>
<evidence type="ECO:0000313" key="8">
    <source>
        <dbReference type="EMBL" id="HIX73195.1"/>
    </source>
</evidence>
<evidence type="ECO:0000313" key="9">
    <source>
        <dbReference type="Proteomes" id="UP000886805"/>
    </source>
</evidence>
<evidence type="ECO:0000256" key="4">
    <source>
        <dbReference type="ARBA" id="ARBA00022989"/>
    </source>
</evidence>
<evidence type="ECO:0000256" key="3">
    <source>
        <dbReference type="ARBA" id="ARBA00022692"/>
    </source>
</evidence>
<keyword evidence="4 7" id="KW-1133">Transmembrane helix</keyword>
<feature type="compositionally biased region" description="Acidic residues" evidence="6">
    <location>
        <begin position="69"/>
        <end position="79"/>
    </location>
</feature>
<evidence type="ECO:0000256" key="1">
    <source>
        <dbReference type="ARBA" id="ARBA00004236"/>
    </source>
</evidence>
<sequence length="132" mass="14497">MADKFMMALVHTIIGMGTVFLVLIFISLLISLFVYVPVLEKKLKGLFRAGREEKAAAQTKETASGGVTPEDEETEELDDMPIDEGELVAVMTAAILAASGETAVSADRLVVRSVRRIGRERRKTRSDRRSIS</sequence>
<organism evidence="8 9">
    <name type="scientific">Candidatus Anaerobutyricum stercoripullorum</name>
    <dbReference type="NCBI Taxonomy" id="2838456"/>
    <lineage>
        <taxon>Bacteria</taxon>
        <taxon>Bacillati</taxon>
        <taxon>Bacillota</taxon>
        <taxon>Clostridia</taxon>
        <taxon>Lachnospirales</taxon>
        <taxon>Lachnospiraceae</taxon>
        <taxon>Anaerobutyricum</taxon>
    </lineage>
</organism>
<comment type="subcellular location">
    <subcellularLocation>
        <location evidence="1">Cell membrane</location>
    </subcellularLocation>
</comment>
<keyword evidence="3 7" id="KW-0812">Transmembrane</keyword>
<reference evidence="8" key="1">
    <citation type="journal article" date="2021" name="PeerJ">
        <title>Extensive microbial diversity within the chicken gut microbiome revealed by metagenomics and culture.</title>
        <authorList>
            <person name="Gilroy R."/>
            <person name="Ravi A."/>
            <person name="Getino M."/>
            <person name="Pursley I."/>
            <person name="Horton D.L."/>
            <person name="Alikhan N.F."/>
            <person name="Baker D."/>
            <person name="Gharbi K."/>
            <person name="Hall N."/>
            <person name="Watson M."/>
            <person name="Adriaenssens E.M."/>
            <person name="Foster-Nyarko E."/>
            <person name="Jarju S."/>
            <person name="Secka A."/>
            <person name="Antonio M."/>
            <person name="Oren A."/>
            <person name="Chaudhuri R.R."/>
            <person name="La Ragione R."/>
            <person name="Hildebrand F."/>
            <person name="Pallen M.J."/>
        </authorList>
    </citation>
    <scope>NUCLEOTIDE SEQUENCE</scope>
    <source>
        <strain evidence="8">ChiSxjej3B15-1167</strain>
    </source>
</reference>
<dbReference type="InterPro" id="IPR005899">
    <property type="entry name" value="Na_pump_deCOase"/>
</dbReference>
<name>A0A9D2BE51_9FIRM</name>
<proteinExistence type="predicted"/>
<feature type="transmembrane region" description="Helical" evidence="7">
    <location>
        <begin position="12"/>
        <end position="38"/>
    </location>
</feature>
<evidence type="ECO:0000256" key="2">
    <source>
        <dbReference type="ARBA" id="ARBA00022475"/>
    </source>
</evidence>
<dbReference type="GO" id="GO:0005886">
    <property type="term" value="C:plasma membrane"/>
    <property type="evidence" value="ECO:0007669"/>
    <property type="project" value="UniProtKB-SubCell"/>
</dbReference>
<accession>A0A9D2BE51</accession>
<evidence type="ECO:0000256" key="6">
    <source>
        <dbReference type="SAM" id="MobiDB-lite"/>
    </source>
</evidence>
<protein>
    <submittedName>
        <fullName evidence="8">OadG family protein</fullName>
    </submittedName>
</protein>
<dbReference type="GO" id="GO:0015081">
    <property type="term" value="F:sodium ion transmembrane transporter activity"/>
    <property type="evidence" value="ECO:0007669"/>
    <property type="project" value="InterPro"/>
</dbReference>
<reference evidence="8" key="2">
    <citation type="submission" date="2021-04" db="EMBL/GenBank/DDBJ databases">
        <authorList>
            <person name="Gilroy R."/>
        </authorList>
    </citation>
    <scope>NUCLEOTIDE SEQUENCE</scope>
    <source>
        <strain evidence="8">ChiSxjej3B15-1167</strain>
    </source>
</reference>
<dbReference type="Proteomes" id="UP000886805">
    <property type="component" value="Unassembled WGS sequence"/>
</dbReference>
<dbReference type="GO" id="GO:0036376">
    <property type="term" value="P:sodium ion export across plasma membrane"/>
    <property type="evidence" value="ECO:0007669"/>
    <property type="project" value="InterPro"/>
</dbReference>
<comment type="caution">
    <text evidence="8">The sequence shown here is derived from an EMBL/GenBank/DDBJ whole genome shotgun (WGS) entry which is preliminary data.</text>
</comment>
<evidence type="ECO:0000256" key="7">
    <source>
        <dbReference type="SAM" id="Phobius"/>
    </source>
</evidence>
<feature type="region of interest" description="Disordered" evidence="6">
    <location>
        <begin position="52"/>
        <end position="79"/>
    </location>
</feature>